<dbReference type="RefSeq" id="WP_007571926.1">
    <property type="nucleotide sequence ID" value="NZ_AGUD01000053.1"/>
</dbReference>
<accession>H0E2X6</accession>
<feature type="domain" description="SMP-30/Gluconolactonase/LRE-like region" evidence="2">
    <location>
        <begin position="174"/>
        <end position="279"/>
    </location>
</feature>
<protein>
    <recommendedName>
        <fullName evidence="2">SMP-30/Gluconolactonase/LRE-like region domain-containing protein</fullName>
    </recommendedName>
</protein>
<dbReference type="InterPro" id="IPR048031">
    <property type="entry name" value="ScyD/ScyE-like"/>
</dbReference>
<keyword evidence="1" id="KW-0732">Signal</keyword>
<reference evidence="3 4" key="1">
    <citation type="journal article" date="2013" name="Biodegradation">
        <title>Quantitative proteomic analysis of ibuprofen-degrading Patulibacter sp. strain I11.</title>
        <authorList>
            <person name="Almeida B."/>
            <person name="Kjeldal H."/>
            <person name="Lolas I."/>
            <person name="Knudsen A.D."/>
            <person name="Carvalho G."/>
            <person name="Nielsen K.L."/>
            <person name="Barreto Crespo M.T."/>
            <person name="Stensballe A."/>
            <person name="Nielsen J.L."/>
        </authorList>
    </citation>
    <scope>NUCLEOTIDE SEQUENCE [LARGE SCALE GENOMIC DNA]</scope>
    <source>
        <strain evidence="3 4">I11</strain>
    </source>
</reference>
<evidence type="ECO:0000259" key="2">
    <source>
        <dbReference type="Pfam" id="PF08450"/>
    </source>
</evidence>
<feature type="chain" id="PRO_5003532008" description="SMP-30/Gluconolactonase/LRE-like region domain-containing protein" evidence="1">
    <location>
        <begin position="24"/>
        <end position="362"/>
    </location>
</feature>
<dbReference type="Proteomes" id="UP000005143">
    <property type="component" value="Unassembled WGS sequence"/>
</dbReference>
<feature type="signal peptide" evidence="1">
    <location>
        <begin position="1"/>
        <end position="23"/>
    </location>
</feature>
<dbReference type="Pfam" id="PF08450">
    <property type="entry name" value="SGL"/>
    <property type="match status" value="1"/>
</dbReference>
<dbReference type="InterPro" id="IPR011042">
    <property type="entry name" value="6-blade_b-propeller_TolB-like"/>
</dbReference>
<evidence type="ECO:0000313" key="3">
    <source>
        <dbReference type="EMBL" id="EHN11962.1"/>
    </source>
</evidence>
<dbReference type="InterPro" id="IPR013658">
    <property type="entry name" value="SGL"/>
</dbReference>
<sequence length="362" mass="36661">MKRSTIMSIAGVAALALPAQALAENVEVVASGIDNPRGLALQSDSALYVAAAGRSGGTCADKKKESCVGLSSRILRIDTASGAKRTVAKGLVSIGGHEGLFTVGANGVAVAGKKVYAAITSLETAKAISSLPSSARAQVGRLFQVAPGKRRTLARLDRYEQAHNVDGVKGDVNSNPYAVLALKDRILVADAGANAILQIRKGKLSTFAVLPRNGKAQSVPTSLAKGPDGAVYVGELAEGAGPGAARVFRVRASGGKPKVYATGFTTITGIGFGPDKSLFVTELATEPPSEDGPPKPSGLVVRVGPDGVRTNLGAGKLNYPTGLAVSSKGEVYVSNNSTLPASTPADGPFGGAGGQVVRITGY</sequence>
<proteinExistence type="predicted"/>
<gene>
    <name evidence="3" type="ORF">PAI11_11460</name>
</gene>
<evidence type="ECO:0000256" key="1">
    <source>
        <dbReference type="SAM" id="SignalP"/>
    </source>
</evidence>
<dbReference type="Gene3D" id="2.120.10.30">
    <property type="entry name" value="TolB, C-terminal domain"/>
    <property type="match status" value="1"/>
</dbReference>
<dbReference type="EMBL" id="AGUD01000053">
    <property type="protein sequence ID" value="EHN11962.1"/>
    <property type="molecule type" value="Genomic_DNA"/>
</dbReference>
<evidence type="ECO:0000313" key="4">
    <source>
        <dbReference type="Proteomes" id="UP000005143"/>
    </source>
</evidence>
<name>H0E2X6_9ACTN</name>
<dbReference type="NCBIfam" id="NF033206">
    <property type="entry name" value="ScyE_fam"/>
    <property type="match status" value="1"/>
</dbReference>
<dbReference type="OrthoDB" id="9812926at2"/>
<comment type="caution">
    <text evidence="3">The sequence shown here is derived from an EMBL/GenBank/DDBJ whole genome shotgun (WGS) entry which is preliminary data.</text>
</comment>
<dbReference type="SUPFAM" id="SSF101898">
    <property type="entry name" value="NHL repeat"/>
    <property type="match status" value="1"/>
</dbReference>
<keyword evidence="4" id="KW-1185">Reference proteome</keyword>
<organism evidence="3 4">
    <name type="scientific">Patulibacter medicamentivorans</name>
    <dbReference type="NCBI Taxonomy" id="1097667"/>
    <lineage>
        <taxon>Bacteria</taxon>
        <taxon>Bacillati</taxon>
        <taxon>Actinomycetota</taxon>
        <taxon>Thermoleophilia</taxon>
        <taxon>Solirubrobacterales</taxon>
        <taxon>Patulibacteraceae</taxon>
        <taxon>Patulibacter</taxon>
    </lineage>
</organism>
<dbReference type="AlphaFoldDB" id="H0E2X6"/>